<name>A0A2A2JAZ6_9BILA</name>
<reference evidence="1 2" key="1">
    <citation type="journal article" date="2017" name="Curr. Biol.">
        <title>Genome architecture and evolution of a unichromosomal asexual nematode.</title>
        <authorList>
            <person name="Fradin H."/>
            <person name="Zegar C."/>
            <person name="Gutwein M."/>
            <person name="Lucas J."/>
            <person name="Kovtun M."/>
            <person name="Corcoran D."/>
            <person name="Baugh L.R."/>
            <person name="Kiontke K."/>
            <person name="Gunsalus K."/>
            <person name="Fitch D.H."/>
            <person name="Piano F."/>
        </authorList>
    </citation>
    <scope>NUCLEOTIDE SEQUENCE [LARGE SCALE GENOMIC DNA]</scope>
    <source>
        <strain evidence="1">PF1309</strain>
    </source>
</reference>
<sequence length="98" mass="10832">MRRGVRLSSVCLQSLHLCIRVPHPQPANQFLALLPSIVFVALHKCQPAVRPGLSKFPCILLAASRIGLSMLLPHSYPLPPRLPPPTFPPKRLHAAIKH</sequence>
<dbReference type="Proteomes" id="UP000218231">
    <property type="component" value="Unassembled WGS sequence"/>
</dbReference>
<dbReference type="AlphaFoldDB" id="A0A2A2JAZ6"/>
<organism evidence="1 2">
    <name type="scientific">Diploscapter pachys</name>
    <dbReference type="NCBI Taxonomy" id="2018661"/>
    <lineage>
        <taxon>Eukaryota</taxon>
        <taxon>Metazoa</taxon>
        <taxon>Ecdysozoa</taxon>
        <taxon>Nematoda</taxon>
        <taxon>Chromadorea</taxon>
        <taxon>Rhabditida</taxon>
        <taxon>Rhabditina</taxon>
        <taxon>Rhabditomorpha</taxon>
        <taxon>Rhabditoidea</taxon>
        <taxon>Rhabditidae</taxon>
        <taxon>Diploscapter</taxon>
    </lineage>
</organism>
<comment type="caution">
    <text evidence="1">The sequence shown here is derived from an EMBL/GenBank/DDBJ whole genome shotgun (WGS) entry which is preliminary data.</text>
</comment>
<accession>A0A2A2JAZ6</accession>
<protein>
    <submittedName>
        <fullName evidence="1">Uncharacterized protein</fullName>
    </submittedName>
</protein>
<evidence type="ECO:0000313" key="1">
    <source>
        <dbReference type="EMBL" id="PAV58906.1"/>
    </source>
</evidence>
<gene>
    <name evidence="1" type="ORF">WR25_08895</name>
</gene>
<keyword evidence="2" id="KW-1185">Reference proteome</keyword>
<proteinExistence type="predicted"/>
<evidence type="ECO:0000313" key="2">
    <source>
        <dbReference type="Proteomes" id="UP000218231"/>
    </source>
</evidence>
<dbReference type="EMBL" id="LIAE01010556">
    <property type="protein sequence ID" value="PAV58906.1"/>
    <property type="molecule type" value="Genomic_DNA"/>
</dbReference>